<evidence type="ECO:0000313" key="16">
    <source>
        <dbReference type="Proteomes" id="UP000254777"/>
    </source>
</evidence>
<name>A0A379DE66_9FIRM</name>
<dbReference type="Pfam" id="PF02463">
    <property type="entry name" value="SMC_N"/>
    <property type="match status" value="1"/>
</dbReference>
<keyword evidence="4 12" id="KW-0963">Cytoplasm</keyword>
<evidence type="ECO:0000256" key="11">
    <source>
        <dbReference type="ARBA" id="ARBA00023236"/>
    </source>
</evidence>
<evidence type="ECO:0000256" key="5">
    <source>
        <dbReference type="ARBA" id="ARBA00022705"/>
    </source>
</evidence>
<evidence type="ECO:0000256" key="10">
    <source>
        <dbReference type="ARBA" id="ARBA00023204"/>
    </source>
</evidence>
<keyword evidence="9 12" id="KW-0238">DNA-binding</keyword>
<dbReference type="Gene3D" id="1.20.1050.90">
    <property type="entry name" value="RecF/RecN/SMC, N-terminal domain"/>
    <property type="match status" value="1"/>
</dbReference>
<proteinExistence type="inferred from homology"/>
<evidence type="ECO:0000256" key="2">
    <source>
        <dbReference type="ARBA" id="ARBA00008016"/>
    </source>
</evidence>
<dbReference type="InterPro" id="IPR003395">
    <property type="entry name" value="RecF/RecN/SMC_N"/>
</dbReference>
<dbReference type="GO" id="GO:0003697">
    <property type="term" value="F:single-stranded DNA binding"/>
    <property type="evidence" value="ECO:0007669"/>
    <property type="project" value="UniProtKB-UniRule"/>
</dbReference>
<keyword evidence="11 12" id="KW-0742">SOS response</keyword>
<dbReference type="HAMAP" id="MF_00365">
    <property type="entry name" value="RecF"/>
    <property type="match status" value="1"/>
</dbReference>
<accession>A0A379DE66</accession>
<dbReference type="RefSeq" id="WP_115312126.1">
    <property type="nucleotide sequence ID" value="NZ_UGTH01000001.1"/>
</dbReference>
<protein>
    <recommendedName>
        <fullName evidence="3 12">DNA replication and repair protein RecF</fullName>
    </recommendedName>
</protein>
<dbReference type="InterPro" id="IPR027417">
    <property type="entry name" value="P-loop_NTPase"/>
</dbReference>
<keyword evidence="5 12" id="KW-0235">DNA replication</keyword>
<evidence type="ECO:0000256" key="9">
    <source>
        <dbReference type="ARBA" id="ARBA00023125"/>
    </source>
</evidence>
<dbReference type="SUPFAM" id="SSF52540">
    <property type="entry name" value="P-loop containing nucleoside triphosphate hydrolases"/>
    <property type="match status" value="1"/>
</dbReference>
<feature type="binding site" evidence="12">
    <location>
        <begin position="30"/>
        <end position="37"/>
    </location>
    <ligand>
        <name>ATP</name>
        <dbReference type="ChEBI" id="CHEBI:30616"/>
    </ligand>
</feature>
<feature type="domain" description="RecF/RecN/SMC N-terminal" evidence="14">
    <location>
        <begin position="3"/>
        <end position="334"/>
    </location>
</feature>
<evidence type="ECO:0000256" key="3">
    <source>
        <dbReference type="ARBA" id="ARBA00020170"/>
    </source>
</evidence>
<dbReference type="NCBIfam" id="TIGR00611">
    <property type="entry name" value="recf"/>
    <property type="match status" value="1"/>
</dbReference>
<evidence type="ECO:0000256" key="6">
    <source>
        <dbReference type="ARBA" id="ARBA00022741"/>
    </source>
</evidence>
<dbReference type="GO" id="GO:0009432">
    <property type="term" value="P:SOS response"/>
    <property type="evidence" value="ECO:0007669"/>
    <property type="project" value="UniProtKB-UniRule"/>
</dbReference>
<dbReference type="InterPro" id="IPR001238">
    <property type="entry name" value="DNA-binding_RecF"/>
</dbReference>
<dbReference type="GO" id="GO:0000731">
    <property type="term" value="P:DNA synthesis involved in DNA repair"/>
    <property type="evidence" value="ECO:0007669"/>
    <property type="project" value="TreeGrafter"/>
</dbReference>
<evidence type="ECO:0000256" key="12">
    <source>
        <dbReference type="HAMAP-Rule" id="MF_00365"/>
    </source>
</evidence>
<dbReference type="GO" id="GO:0006302">
    <property type="term" value="P:double-strand break repair"/>
    <property type="evidence" value="ECO:0007669"/>
    <property type="project" value="TreeGrafter"/>
</dbReference>
<evidence type="ECO:0000259" key="14">
    <source>
        <dbReference type="Pfam" id="PF02463"/>
    </source>
</evidence>
<evidence type="ECO:0000256" key="13">
    <source>
        <dbReference type="RuleBase" id="RU000578"/>
    </source>
</evidence>
<evidence type="ECO:0000256" key="1">
    <source>
        <dbReference type="ARBA" id="ARBA00004496"/>
    </source>
</evidence>
<comment type="similarity">
    <text evidence="2 12 13">Belongs to the RecF family.</text>
</comment>
<dbReference type="InterPro" id="IPR018078">
    <property type="entry name" value="DNA-binding_RecF_CS"/>
</dbReference>
<keyword evidence="7 12" id="KW-0227">DNA damage</keyword>
<dbReference type="PANTHER" id="PTHR32182">
    <property type="entry name" value="DNA REPLICATION AND REPAIR PROTEIN RECF"/>
    <property type="match status" value="1"/>
</dbReference>
<keyword evidence="8 12" id="KW-0067">ATP-binding</keyword>
<evidence type="ECO:0000256" key="7">
    <source>
        <dbReference type="ARBA" id="ARBA00022763"/>
    </source>
</evidence>
<dbReference type="InterPro" id="IPR042174">
    <property type="entry name" value="RecF_2"/>
</dbReference>
<evidence type="ECO:0000256" key="4">
    <source>
        <dbReference type="ARBA" id="ARBA00022490"/>
    </source>
</evidence>
<dbReference type="GO" id="GO:0005737">
    <property type="term" value="C:cytoplasm"/>
    <property type="evidence" value="ECO:0007669"/>
    <property type="project" value="UniProtKB-SubCell"/>
</dbReference>
<keyword evidence="6 12" id="KW-0547">Nucleotide-binding</keyword>
<comment type="subcellular location">
    <subcellularLocation>
        <location evidence="1 12 13">Cytoplasm</location>
    </subcellularLocation>
</comment>
<dbReference type="GO" id="GO:0006260">
    <property type="term" value="P:DNA replication"/>
    <property type="evidence" value="ECO:0007669"/>
    <property type="project" value="UniProtKB-UniRule"/>
</dbReference>
<gene>
    <name evidence="12 15" type="primary">recF</name>
    <name evidence="15" type="ORF">NCTC11088_01371</name>
</gene>
<dbReference type="GO" id="GO:0005524">
    <property type="term" value="F:ATP binding"/>
    <property type="evidence" value="ECO:0007669"/>
    <property type="project" value="UniProtKB-UniRule"/>
</dbReference>
<dbReference type="AlphaFoldDB" id="A0A379DE66"/>
<organism evidence="15 16">
    <name type="scientific">Peptoniphilus indolicus</name>
    <dbReference type="NCBI Taxonomy" id="33030"/>
    <lineage>
        <taxon>Bacteria</taxon>
        <taxon>Bacillati</taxon>
        <taxon>Bacillota</taxon>
        <taxon>Tissierellia</taxon>
        <taxon>Tissierellales</taxon>
        <taxon>Peptoniphilaceae</taxon>
        <taxon>Peptoniphilus</taxon>
    </lineage>
</organism>
<dbReference type="PROSITE" id="PS00618">
    <property type="entry name" value="RECF_2"/>
    <property type="match status" value="1"/>
</dbReference>
<comment type="function">
    <text evidence="12 13">The RecF protein is involved in DNA metabolism; it is required for DNA replication and normal SOS inducibility. RecF binds preferentially to single-stranded, linear DNA. It also seems to bind ATP.</text>
</comment>
<dbReference type="Proteomes" id="UP000254777">
    <property type="component" value="Unassembled WGS sequence"/>
</dbReference>
<evidence type="ECO:0000313" key="15">
    <source>
        <dbReference type="EMBL" id="SUB75573.1"/>
    </source>
</evidence>
<dbReference type="EMBL" id="UGTH01000001">
    <property type="protein sequence ID" value="SUB75573.1"/>
    <property type="molecule type" value="Genomic_DNA"/>
</dbReference>
<reference evidence="15 16" key="1">
    <citation type="submission" date="2018-06" db="EMBL/GenBank/DDBJ databases">
        <authorList>
            <consortium name="Pathogen Informatics"/>
            <person name="Doyle S."/>
        </authorList>
    </citation>
    <scope>NUCLEOTIDE SEQUENCE [LARGE SCALE GENOMIC DNA]</scope>
    <source>
        <strain evidence="15 16">NCTC11088</strain>
    </source>
</reference>
<evidence type="ECO:0000256" key="8">
    <source>
        <dbReference type="ARBA" id="ARBA00022840"/>
    </source>
</evidence>
<dbReference type="PANTHER" id="PTHR32182:SF0">
    <property type="entry name" value="DNA REPLICATION AND REPAIR PROTEIN RECF"/>
    <property type="match status" value="1"/>
</dbReference>
<dbReference type="Gene3D" id="3.40.50.300">
    <property type="entry name" value="P-loop containing nucleotide triphosphate hydrolases"/>
    <property type="match status" value="1"/>
</dbReference>
<keyword evidence="10 12" id="KW-0234">DNA repair</keyword>
<sequence length="352" mass="41027">MRIDRLELTNFRNYQSFEIEPSDGINLILGRNAIGKTNLLEAIYLITVGKSFRTLKASEMIRLGESSANIRATVESGGYSDELKIILNLNQKNEYIMNSDSINIKNYAGDFSCVIFSPNDLNMIKLSPGERRKYIDSLIEKVSPVYKYNLAKYRKILFERNKLLKRPNEELLKVYDFQLASYGVKILFERLKYIKEIEEFAKKHYSRLSQGSKLKITYLSTVKFLKDKMEQTFMEILLEQREKDFESRFTTVGPHRDDLDFKINEMSAKSFASQGETRSIVLALKLAEMDFLEKFNKRRPILLLDDVFSELDKTRAMYLSQSLDNMQTFITSTNLNEDSFLIDSNKINVERL</sequence>